<protein>
    <submittedName>
        <fullName evidence="1">Uncharacterized protein</fullName>
    </submittedName>
</protein>
<accession>A0A2D4KZJ3</accession>
<evidence type="ECO:0000313" key="1">
    <source>
        <dbReference type="EMBL" id="LAB14137.1"/>
    </source>
</evidence>
<reference evidence="1" key="1">
    <citation type="submission" date="2017-07" db="EMBL/GenBank/DDBJ databases">
        <authorList>
            <person name="Mikheyev A."/>
            <person name="Grau M."/>
        </authorList>
    </citation>
    <scope>NUCLEOTIDE SEQUENCE</scope>
    <source>
        <tissue evidence="1">Venom_gland</tissue>
    </source>
</reference>
<dbReference type="AlphaFoldDB" id="A0A2D4KZJ3"/>
<proteinExistence type="predicted"/>
<reference evidence="1" key="2">
    <citation type="submission" date="2017-11" db="EMBL/GenBank/DDBJ databases">
        <title>Coralsnake Venomics: Analyses of Venom Gland Transcriptomes and Proteomes of Six Brazilian Taxa.</title>
        <authorList>
            <person name="Aird S.D."/>
            <person name="Jorge da Silva N."/>
            <person name="Qiu L."/>
            <person name="Villar-Briones A."/>
            <person name="Aparecida-Saddi V."/>
            <person name="Campos-Telles M.P."/>
            <person name="Grau M."/>
            <person name="Mikheyev A.S."/>
        </authorList>
    </citation>
    <scope>NUCLEOTIDE SEQUENCE</scope>
    <source>
        <tissue evidence="1">Venom_gland</tissue>
    </source>
</reference>
<organism evidence="1">
    <name type="scientific">Micrurus paraensis</name>
    <dbReference type="NCBI Taxonomy" id="1970185"/>
    <lineage>
        <taxon>Eukaryota</taxon>
        <taxon>Metazoa</taxon>
        <taxon>Chordata</taxon>
        <taxon>Craniata</taxon>
        <taxon>Vertebrata</taxon>
        <taxon>Euteleostomi</taxon>
        <taxon>Lepidosauria</taxon>
        <taxon>Squamata</taxon>
        <taxon>Bifurcata</taxon>
        <taxon>Unidentata</taxon>
        <taxon>Episquamata</taxon>
        <taxon>Toxicofera</taxon>
        <taxon>Serpentes</taxon>
        <taxon>Colubroidea</taxon>
        <taxon>Elapidae</taxon>
        <taxon>Elapinae</taxon>
        <taxon>Micrurus</taxon>
    </lineage>
</organism>
<dbReference type="EMBL" id="IACL01099390">
    <property type="protein sequence ID" value="LAB14137.1"/>
    <property type="molecule type" value="Transcribed_RNA"/>
</dbReference>
<name>A0A2D4KZJ3_9SAUR</name>
<sequence>MYNIYKMYLIQRKIILKIRRHQHVAHSPSQKMDKALYYKTTHFPSHPFKKLPINLCRQGTNGRQFTEVGFSPQPQRMVSLLKRKYFSHYPTGICRIIPLFYKVHAQISTSSCAELLSFHSVFCSLFQNYY</sequence>